<protein>
    <recommendedName>
        <fullName evidence="4">Glycosyltransferase RgtA/B/C/D-like domain-containing protein</fullName>
    </recommendedName>
</protein>
<keyword evidence="1" id="KW-0472">Membrane</keyword>
<evidence type="ECO:0000313" key="3">
    <source>
        <dbReference type="Proteomes" id="UP001501729"/>
    </source>
</evidence>
<dbReference type="Proteomes" id="UP001501729">
    <property type="component" value="Unassembled WGS sequence"/>
</dbReference>
<evidence type="ECO:0000256" key="1">
    <source>
        <dbReference type="SAM" id="Phobius"/>
    </source>
</evidence>
<accession>A0AAV3UI80</accession>
<dbReference type="EMBL" id="BAABKX010000008">
    <property type="protein sequence ID" value="GAA5051452.1"/>
    <property type="molecule type" value="Genomic_DNA"/>
</dbReference>
<comment type="caution">
    <text evidence="2">The sequence shown here is derived from an EMBL/GenBank/DDBJ whole genome shotgun (WGS) entry which is preliminary data.</text>
</comment>
<sequence length="445" mass="50004">MFYVIAVLRDAFSINPISLTRYLPGLITIAYLVPYYYVAKELLESPSQAGGATVLLAITPVMLKWHLAAGGIVRAVAFLFVLTGLFTGIQTFKEKNRRWLLPSIGLFALTILTHPVYMALFGLSYLLLVGFFDRSWRGVGLGALVAIGGIVLTAPWWWHIISTYGLSIFAAAAGTHDGLGGGIARLLDSFVDPLMSSTQWPFYFLAVAGVLYLVRDRRLFIPVWMVLTGYILSQNRFLYIAGAMAAAAFVFEVCLPVIRDQMEDDIHRRYIPLFLLVLLVSSVVGFGALMTTDSEPIEDRMETVLPAPYMDKHDRNAMGWVKRHTPPSSRFVVLGDAAELFPYITHRTSLVSPWGVEWKGSTQFKRQKELYDSTSACKTADCLTASLTDARLQPDYVYVPKGQYTVRRDDHTQSVRMRRSLMRSSEYTLVFENRGVMIYRVNVTE</sequence>
<keyword evidence="1" id="KW-0812">Transmembrane</keyword>
<reference evidence="2 3" key="1">
    <citation type="journal article" date="2019" name="Int. J. Syst. Evol. Microbiol.">
        <title>The Global Catalogue of Microorganisms (GCM) 10K type strain sequencing project: providing services to taxonomists for standard genome sequencing and annotation.</title>
        <authorList>
            <consortium name="The Broad Institute Genomics Platform"/>
            <consortium name="The Broad Institute Genome Sequencing Center for Infectious Disease"/>
            <person name="Wu L."/>
            <person name="Ma J."/>
        </authorList>
    </citation>
    <scope>NUCLEOTIDE SEQUENCE [LARGE SCALE GENOMIC DNA]</scope>
    <source>
        <strain evidence="2 3">JCM 17504</strain>
    </source>
</reference>
<gene>
    <name evidence="2" type="ORF">GCM10025751_26620</name>
</gene>
<feature type="transmembrane region" description="Helical" evidence="1">
    <location>
        <begin position="237"/>
        <end position="258"/>
    </location>
</feature>
<keyword evidence="3" id="KW-1185">Reference proteome</keyword>
<organism evidence="2 3">
    <name type="scientific">Haladaptatus pallidirubidus</name>
    <dbReference type="NCBI Taxonomy" id="1008152"/>
    <lineage>
        <taxon>Archaea</taxon>
        <taxon>Methanobacteriati</taxon>
        <taxon>Methanobacteriota</taxon>
        <taxon>Stenosarchaea group</taxon>
        <taxon>Halobacteria</taxon>
        <taxon>Halobacteriales</taxon>
        <taxon>Haladaptataceae</taxon>
        <taxon>Haladaptatus</taxon>
    </lineage>
</organism>
<feature type="transmembrane region" description="Helical" evidence="1">
    <location>
        <begin position="104"/>
        <end position="132"/>
    </location>
</feature>
<feature type="transmembrane region" description="Helical" evidence="1">
    <location>
        <begin position="19"/>
        <end position="37"/>
    </location>
</feature>
<proteinExistence type="predicted"/>
<evidence type="ECO:0008006" key="4">
    <source>
        <dbReference type="Google" id="ProtNLM"/>
    </source>
</evidence>
<keyword evidence="1" id="KW-1133">Transmembrane helix</keyword>
<feature type="transmembrane region" description="Helical" evidence="1">
    <location>
        <begin position="72"/>
        <end position="92"/>
    </location>
</feature>
<feature type="transmembrane region" description="Helical" evidence="1">
    <location>
        <begin position="139"/>
        <end position="158"/>
    </location>
</feature>
<evidence type="ECO:0000313" key="2">
    <source>
        <dbReference type="EMBL" id="GAA5051452.1"/>
    </source>
</evidence>
<feature type="transmembrane region" description="Helical" evidence="1">
    <location>
        <begin position="200"/>
        <end position="216"/>
    </location>
</feature>
<name>A0AAV3UI80_9EURY</name>
<feature type="transmembrane region" description="Helical" evidence="1">
    <location>
        <begin position="270"/>
        <end position="291"/>
    </location>
</feature>
<dbReference type="AlphaFoldDB" id="A0AAV3UI80"/>